<dbReference type="GeneID" id="72007411"/>
<gene>
    <name evidence="2" type="ORF">C8Q71DRAFT_848463</name>
</gene>
<dbReference type="Proteomes" id="UP000814176">
    <property type="component" value="Unassembled WGS sequence"/>
</dbReference>
<proteinExistence type="predicted"/>
<keyword evidence="1" id="KW-0732">Signal</keyword>
<dbReference type="EMBL" id="JADCUA010000011">
    <property type="protein sequence ID" value="KAH9836223.1"/>
    <property type="molecule type" value="Genomic_DNA"/>
</dbReference>
<dbReference type="RefSeq" id="XP_047778508.1">
    <property type="nucleotide sequence ID" value="XM_047926679.1"/>
</dbReference>
<name>A0ABQ8KF11_9APHY</name>
<evidence type="ECO:0000313" key="2">
    <source>
        <dbReference type="EMBL" id="KAH9836223.1"/>
    </source>
</evidence>
<sequence length="113" mass="12133">MKLTSALLLLPCFLLSAAVALPTRQLERRSAAINDAEPVDDFRCSSFDKTSRAKVGARAPHHPIYIGGVATEEDNIAYWLYITGSAGGTIGEVISWLDTPEVLSDVSQSIIGN</sequence>
<evidence type="ECO:0000256" key="1">
    <source>
        <dbReference type="SAM" id="SignalP"/>
    </source>
</evidence>
<accession>A0ABQ8KF11</accession>
<evidence type="ECO:0000313" key="3">
    <source>
        <dbReference type="Proteomes" id="UP000814176"/>
    </source>
</evidence>
<feature type="signal peptide" evidence="1">
    <location>
        <begin position="1"/>
        <end position="20"/>
    </location>
</feature>
<reference evidence="2 3" key="1">
    <citation type="journal article" date="2021" name="Environ. Microbiol.">
        <title>Gene family expansions and transcriptome signatures uncover fungal adaptations to wood decay.</title>
        <authorList>
            <person name="Hage H."/>
            <person name="Miyauchi S."/>
            <person name="Viragh M."/>
            <person name="Drula E."/>
            <person name="Min B."/>
            <person name="Chaduli D."/>
            <person name="Navarro D."/>
            <person name="Favel A."/>
            <person name="Norest M."/>
            <person name="Lesage-Meessen L."/>
            <person name="Balint B."/>
            <person name="Merenyi Z."/>
            <person name="de Eugenio L."/>
            <person name="Morin E."/>
            <person name="Martinez A.T."/>
            <person name="Baldrian P."/>
            <person name="Stursova M."/>
            <person name="Martinez M.J."/>
            <person name="Novotny C."/>
            <person name="Magnuson J.K."/>
            <person name="Spatafora J.W."/>
            <person name="Maurice S."/>
            <person name="Pangilinan J."/>
            <person name="Andreopoulos W."/>
            <person name="LaButti K."/>
            <person name="Hundley H."/>
            <person name="Na H."/>
            <person name="Kuo A."/>
            <person name="Barry K."/>
            <person name="Lipzen A."/>
            <person name="Henrissat B."/>
            <person name="Riley R."/>
            <person name="Ahrendt S."/>
            <person name="Nagy L.G."/>
            <person name="Grigoriev I.V."/>
            <person name="Martin F."/>
            <person name="Rosso M.N."/>
        </authorList>
    </citation>
    <scope>NUCLEOTIDE SEQUENCE [LARGE SCALE GENOMIC DNA]</scope>
    <source>
        <strain evidence="2 3">CIRM-BRFM 1785</strain>
    </source>
</reference>
<feature type="chain" id="PRO_5046777924" evidence="1">
    <location>
        <begin position="21"/>
        <end position="113"/>
    </location>
</feature>
<keyword evidence="3" id="KW-1185">Reference proteome</keyword>
<protein>
    <submittedName>
        <fullName evidence="2">Uncharacterized protein</fullName>
    </submittedName>
</protein>
<organism evidence="2 3">
    <name type="scientific">Rhodofomes roseus</name>
    <dbReference type="NCBI Taxonomy" id="34475"/>
    <lineage>
        <taxon>Eukaryota</taxon>
        <taxon>Fungi</taxon>
        <taxon>Dikarya</taxon>
        <taxon>Basidiomycota</taxon>
        <taxon>Agaricomycotina</taxon>
        <taxon>Agaricomycetes</taxon>
        <taxon>Polyporales</taxon>
        <taxon>Rhodofomes</taxon>
    </lineage>
</organism>
<comment type="caution">
    <text evidence="2">The sequence shown here is derived from an EMBL/GenBank/DDBJ whole genome shotgun (WGS) entry which is preliminary data.</text>
</comment>